<evidence type="ECO:0000256" key="1">
    <source>
        <dbReference type="SAM" id="Phobius"/>
    </source>
</evidence>
<keyword evidence="1" id="KW-0812">Transmembrane</keyword>
<dbReference type="GeneID" id="42774557"/>
<dbReference type="AlphaFoldDB" id="A0A173YRD1"/>
<proteinExistence type="predicted"/>
<gene>
    <name evidence="2" type="ORF">CP373A1_08950</name>
</gene>
<sequence length="133" mass="14565">MKDIKKLIALWNKQCSSTKIILFIGFACLMNMVISTLLGSTNFPENNMAIKSILSSIFGYVFGKHCIPSKFGHEEIQTITGGLVAIICLAALFITNWMHLDPSLSGLSEIRDLLLLAVGFLISKAKNEGKSCL</sequence>
<accession>A0A173YRD1</accession>
<feature type="transmembrane region" description="Helical" evidence="1">
    <location>
        <begin position="79"/>
        <end position="98"/>
    </location>
</feature>
<reference evidence="2 3" key="1">
    <citation type="submission" date="2016-06" db="EMBL/GenBank/DDBJ databases">
        <authorList>
            <person name="Kjaerup R.B."/>
            <person name="Dalgaard T.S."/>
            <person name="Juul-Madsen H.R."/>
        </authorList>
    </citation>
    <scope>NUCLEOTIDE SEQUENCE [LARGE SCALE GENOMIC DNA]</scope>
    <source>
        <strain evidence="2 3">373-A1</strain>
    </source>
</reference>
<organism evidence="2 3">
    <name type="scientific">Clostridium paraputrificum</name>
    <dbReference type="NCBI Taxonomy" id="29363"/>
    <lineage>
        <taxon>Bacteria</taxon>
        <taxon>Bacillati</taxon>
        <taxon>Bacillota</taxon>
        <taxon>Clostridia</taxon>
        <taxon>Eubacteriales</taxon>
        <taxon>Clostridiaceae</taxon>
        <taxon>Clostridium</taxon>
    </lineage>
</organism>
<dbReference type="RefSeq" id="WP_027096717.1">
    <property type="nucleotide sequence ID" value="NZ_CABJAZ010000001.1"/>
</dbReference>
<keyword evidence="1" id="KW-1133">Transmembrane helix</keyword>
<protein>
    <submittedName>
        <fullName evidence="2">Uncharacterized protein</fullName>
    </submittedName>
</protein>
<feature type="transmembrane region" description="Helical" evidence="1">
    <location>
        <begin position="20"/>
        <end position="43"/>
    </location>
</feature>
<name>A0A173YRD1_9CLOT</name>
<evidence type="ECO:0000313" key="2">
    <source>
        <dbReference type="EMBL" id="OBY10627.1"/>
    </source>
</evidence>
<dbReference type="eggNOG" id="ENOG5032CS1">
    <property type="taxonomic scope" value="Bacteria"/>
</dbReference>
<evidence type="ECO:0000313" key="3">
    <source>
        <dbReference type="Proteomes" id="UP000092714"/>
    </source>
</evidence>
<keyword evidence="3" id="KW-1185">Reference proteome</keyword>
<keyword evidence="1" id="KW-0472">Membrane</keyword>
<dbReference type="Proteomes" id="UP000092714">
    <property type="component" value="Unassembled WGS sequence"/>
</dbReference>
<comment type="caution">
    <text evidence="2">The sequence shown here is derived from an EMBL/GenBank/DDBJ whole genome shotgun (WGS) entry which is preliminary data.</text>
</comment>
<dbReference type="EMBL" id="MAPZ01000019">
    <property type="protein sequence ID" value="OBY10627.1"/>
    <property type="molecule type" value="Genomic_DNA"/>
</dbReference>